<dbReference type="NCBIfam" id="TIGR02281">
    <property type="entry name" value="clan_AA_DTGA"/>
    <property type="match status" value="1"/>
</dbReference>
<dbReference type="Pfam" id="PF13975">
    <property type="entry name" value="gag-asp_proteas"/>
    <property type="match status" value="1"/>
</dbReference>
<dbReference type="InterPro" id="IPR001969">
    <property type="entry name" value="Aspartic_peptidase_AS"/>
</dbReference>
<keyword evidence="1 5" id="KW-0378">Hydrolase</keyword>
<proteinExistence type="predicted"/>
<dbReference type="InterPro" id="IPR011969">
    <property type="entry name" value="Clan_AA_Asp_peptidase_C"/>
</dbReference>
<evidence type="ECO:0000256" key="3">
    <source>
        <dbReference type="SAM" id="SignalP"/>
    </source>
</evidence>
<dbReference type="InterPro" id="IPR021109">
    <property type="entry name" value="Peptidase_aspartic_dom_sf"/>
</dbReference>
<dbReference type="GO" id="GO:0006508">
    <property type="term" value="P:proteolysis"/>
    <property type="evidence" value="ECO:0007669"/>
    <property type="project" value="UniProtKB-KW"/>
</dbReference>
<accession>A0A844ZVM5</accession>
<dbReference type="PROSITE" id="PS00141">
    <property type="entry name" value="ASP_PROTEASE"/>
    <property type="match status" value="1"/>
</dbReference>
<gene>
    <name evidence="5" type="ORF">GRI41_13150</name>
</gene>
<dbReference type="EMBL" id="WTYX01000002">
    <property type="protein sequence ID" value="MXO91778.1"/>
    <property type="molecule type" value="Genomic_DNA"/>
</dbReference>
<feature type="signal peptide" evidence="3">
    <location>
        <begin position="1"/>
        <end position="26"/>
    </location>
</feature>
<feature type="region of interest" description="Disordered" evidence="2">
    <location>
        <begin position="23"/>
        <end position="81"/>
    </location>
</feature>
<keyword evidence="3" id="KW-0732">Signal</keyword>
<protein>
    <submittedName>
        <fullName evidence="5">TIGR02281 family clan AA aspartic protease</fullName>
        <ecNumber evidence="5">3.4.23.-</ecNumber>
    </submittedName>
</protein>
<name>A0A844ZVM5_9SPHN</name>
<dbReference type="OrthoDB" id="7595324at2"/>
<dbReference type="Gene3D" id="2.40.70.10">
    <property type="entry name" value="Acid Proteases"/>
    <property type="match status" value="1"/>
</dbReference>
<evidence type="ECO:0000313" key="6">
    <source>
        <dbReference type="Proteomes" id="UP000442714"/>
    </source>
</evidence>
<dbReference type="CDD" id="cd05483">
    <property type="entry name" value="retropepsin_like_bacteria"/>
    <property type="match status" value="1"/>
</dbReference>
<evidence type="ECO:0000259" key="4">
    <source>
        <dbReference type="PROSITE" id="PS50175"/>
    </source>
</evidence>
<reference evidence="5 6" key="1">
    <citation type="submission" date="2019-12" db="EMBL/GenBank/DDBJ databases">
        <title>Genomic-based taxomic classification of the family Erythrobacteraceae.</title>
        <authorList>
            <person name="Xu L."/>
        </authorList>
    </citation>
    <scope>NUCLEOTIDE SEQUENCE [LARGE SCALE GENOMIC DNA]</scope>
    <source>
        <strain evidence="5 6">KCTC 52763</strain>
    </source>
</reference>
<feature type="compositionally biased region" description="Polar residues" evidence="2">
    <location>
        <begin position="64"/>
        <end position="81"/>
    </location>
</feature>
<sequence>MNRFVIFSGVLVFAVITAFPSGGESAAEQTQSSEPRGVDTSDWNDTGAKVHKQTGRPELRSRRAQNSDAGSSSWNSGGHTLQRQSDGHFYANGTVQGASTHFLVDTGASIIALTGPDAQAAGLTWSSSDIMPIGSGASGAVYGVPVMIDQVEIGGFTQRNVRAVVIPEGLEVSLLGQSFLSQIKSVEIERDRMIWKSS</sequence>
<dbReference type="EC" id="3.4.23.-" evidence="5"/>
<evidence type="ECO:0000256" key="1">
    <source>
        <dbReference type="ARBA" id="ARBA00022801"/>
    </source>
</evidence>
<dbReference type="InterPro" id="IPR034122">
    <property type="entry name" value="Retropepsin-like_bacterial"/>
</dbReference>
<dbReference type="SUPFAM" id="SSF50630">
    <property type="entry name" value="Acid proteases"/>
    <property type="match status" value="1"/>
</dbReference>
<feature type="domain" description="Peptidase A2" evidence="4">
    <location>
        <begin position="100"/>
        <end position="179"/>
    </location>
</feature>
<keyword evidence="5" id="KW-0645">Protease</keyword>
<comment type="caution">
    <text evidence="5">The sequence shown here is derived from an EMBL/GenBank/DDBJ whole genome shotgun (WGS) entry which is preliminary data.</text>
</comment>
<dbReference type="AlphaFoldDB" id="A0A844ZVM5"/>
<dbReference type="RefSeq" id="WP_160605533.1">
    <property type="nucleotide sequence ID" value="NZ_WTYX01000002.1"/>
</dbReference>
<evidence type="ECO:0000256" key="2">
    <source>
        <dbReference type="SAM" id="MobiDB-lite"/>
    </source>
</evidence>
<feature type="chain" id="PRO_5032623590" evidence="3">
    <location>
        <begin position="27"/>
        <end position="198"/>
    </location>
</feature>
<dbReference type="InterPro" id="IPR001995">
    <property type="entry name" value="Peptidase_A2_cat"/>
</dbReference>
<dbReference type="PROSITE" id="PS50175">
    <property type="entry name" value="ASP_PROT_RETROV"/>
    <property type="match status" value="1"/>
</dbReference>
<evidence type="ECO:0000313" key="5">
    <source>
        <dbReference type="EMBL" id="MXO91778.1"/>
    </source>
</evidence>
<dbReference type="Proteomes" id="UP000442714">
    <property type="component" value="Unassembled WGS sequence"/>
</dbReference>
<organism evidence="5 6">
    <name type="scientific">Pontixanthobacter aquaemixtae</name>
    <dbReference type="NCBI Taxonomy" id="1958940"/>
    <lineage>
        <taxon>Bacteria</taxon>
        <taxon>Pseudomonadati</taxon>
        <taxon>Pseudomonadota</taxon>
        <taxon>Alphaproteobacteria</taxon>
        <taxon>Sphingomonadales</taxon>
        <taxon>Erythrobacteraceae</taxon>
        <taxon>Pontixanthobacter</taxon>
    </lineage>
</organism>
<keyword evidence="6" id="KW-1185">Reference proteome</keyword>
<dbReference type="GO" id="GO:0004190">
    <property type="term" value="F:aspartic-type endopeptidase activity"/>
    <property type="evidence" value="ECO:0007669"/>
    <property type="project" value="InterPro"/>
</dbReference>